<evidence type="ECO:0000256" key="1">
    <source>
        <dbReference type="ARBA" id="ARBA00022729"/>
    </source>
</evidence>
<keyword evidence="1 2" id="KW-0732">Signal</keyword>
<dbReference type="SUPFAM" id="SSF47565">
    <property type="entry name" value="Insect pheromone/odorant-binding proteins"/>
    <property type="match status" value="1"/>
</dbReference>
<keyword evidence="5" id="KW-1185">Reference proteome</keyword>
<dbReference type="GO" id="GO:0005549">
    <property type="term" value="F:odorant binding"/>
    <property type="evidence" value="ECO:0007669"/>
    <property type="project" value="InterPro"/>
</dbReference>
<dbReference type="InParanoid" id="A0A1Y1N907"/>
<reference evidence="4 5" key="2">
    <citation type="journal article" date="2018" name="Elife">
        <title>Firefly genomes illuminate parallel origins of bioluminescence in beetles.</title>
        <authorList>
            <person name="Fallon T.R."/>
            <person name="Lower S.E."/>
            <person name="Chang C.H."/>
            <person name="Bessho-Uehara M."/>
            <person name="Martin G.J."/>
            <person name="Bewick A.J."/>
            <person name="Behringer M."/>
            <person name="Debat H.J."/>
            <person name="Wong I."/>
            <person name="Day J.C."/>
            <person name="Suvorov A."/>
            <person name="Silva C.J."/>
            <person name="Stanger-Hall K.F."/>
            <person name="Hall D.W."/>
            <person name="Schmitz R.J."/>
            <person name="Nelson D.R."/>
            <person name="Lewis S.M."/>
            <person name="Shigenobu S."/>
            <person name="Bybee S.M."/>
            <person name="Larracuente A.M."/>
            <person name="Oba Y."/>
            <person name="Weng J.K."/>
        </authorList>
    </citation>
    <scope>NUCLEOTIDE SEQUENCE [LARGE SCALE GENOMIC DNA]</scope>
    <source>
        <strain evidence="4">1611_PpyrPB1</strain>
        <tissue evidence="4">Whole body</tissue>
    </source>
</reference>
<dbReference type="Gene3D" id="1.10.238.20">
    <property type="entry name" value="Pheromone/general odorant binding protein domain"/>
    <property type="match status" value="1"/>
</dbReference>
<name>A0A1Y1N907_PHOPY</name>
<dbReference type="InterPro" id="IPR006170">
    <property type="entry name" value="PBP/GOBP"/>
</dbReference>
<dbReference type="Proteomes" id="UP000327044">
    <property type="component" value="Unassembled WGS sequence"/>
</dbReference>
<gene>
    <name evidence="4" type="ORF">PPYR_13605</name>
</gene>
<dbReference type="EMBL" id="VVIM01000009">
    <property type="protein sequence ID" value="KAB0793985.1"/>
    <property type="molecule type" value="Genomic_DNA"/>
</dbReference>
<dbReference type="GO" id="GO:0005615">
    <property type="term" value="C:extracellular space"/>
    <property type="evidence" value="ECO:0007669"/>
    <property type="project" value="TreeGrafter"/>
</dbReference>
<feature type="signal peptide" evidence="2">
    <location>
        <begin position="1"/>
        <end position="16"/>
    </location>
</feature>
<feature type="chain" id="PRO_5036029915" evidence="2">
    <location>
        <begin position="17"/>
        <end position="133"/>
    </location>
</feature>
<evidence type="ECO:0000313" key="4">
    <source>
        <dbReference type="EMBL" id="KAB0793985.1"/>
    </source>
</evidence>
<accession>A0A1Y1N907</accession>
<dbReference type="InterPro" id="IPR036728">
    <property type="entry name" value="PBP_GOBP_sf"/>
</dbReference>
<dbReference type="SMART" id="SM00708">
    <property type="entry name" value="PhBP"/>
    <property type="match status" value="1"/>
</dbReference>
<proteinExistence type="predicted"/>
<dbReference type="GO" id="GO:0007608">
    <property type="term" value="P:sensory perception of smell"/>
    <property type="evidence" value="ECO:0007669"/>
    <property type="project" value="TreeGrafter"/>
</dbReference>
<evidence type="ECO:0000313" key="3">
    <source>
        <dbReference type="EMBL" id="JAV93978.1"/>
    </source>
</evidence>
<dbReference type="EMBL" id="GEZM01010605">
    <property type="protein sequence ID" value="JAV93978.1"/>
    <property type="molecule type" value="Transcribed_RNA"/>
</dbReference>
<sequence>MLKLVVLVSLFAASLASFKFNVDQKHVNSWKKLSVPHNVCLEKENISPERFDSALDNMDFPEDKHFKCLFHCFFEKLNFYNEAEGTYNHELMIEQISGLTKERANNCYTPRGPHDDCEHVFHGVKCAIKALEV</sequence>
<dbReference type="CDD" id="cd23992">
    <property type="entry name" value="PBP_GOBP"/>
    <property type="match status" value="1"/>
</dbReference>
<dbReference type="PANTHER" id="PTHR11857">
    <property type="entry name" value="ODORANT BINDING PROTEIN-RELATED"/>
    <property type="match status" value="1"/>
</dbReference>
<protein>
    <submittedName>
        <fullName evidence="3">Uncharacterized protein</fullName>
    </submittedName>
</protein>
<dbReference type="AlphaFoldDB" id="A0A1Y1N907"/>
<evidence type="ECO:0000256" key="2">
    <source>
        <dbReference type="SAM" id="SignalP"/>
    </source>
</evidence>
<reference evidence="3" key="1">
    <citation type="journal article" date="2016" name="Sci. Rep.">
        <title>Molecular characterization of firefly nuptial gifts: a multi-omics approach sheds light on postcopulatory sexual selection.</title>
        <authorList>
            <person name="Al-Wathiqui N."/>
            <person name="Fallon T.R."/>
            <person name="South A."/>
            <person name="Weng J.K."/>
            <person name="Lewis S.M."/>
        </authorList>
    </citation>
    <scope>NUCLEOTIDE SEQUENCE</scope>
</reference>
<dbReference type="Pfam" id="PF01395">
    <property type="entry name" value="PBP_GOBP"/>
    <property type="match status" value="1"/>
</dbReference>
<evidence type="ECO:0000313" key="5">
    <source>
        <dbReference type="Proteomes" id="UP000327044"/>
    </source>
</evidence>
<reference evidence="4" key="3">
    <citation type="submission" date="2019-08" db="EMBL/GenBank/DDBJ databases">
        <authorList>
            <consortium name="Photinus pyralis genome working group"/>
            <person name="Fallon T.R."/>
            <person name="Sander Lower S.E."/>
            <person name="Weng J.-K."/>
        </authorList>
    </citation>
    <scope>NUCLEOTIDE SEQUENCE</scope>
    <source>
        <strain evidence="4">1611_PpyrPB1</strain>
        <tissue evidence="4">Whole body</tissue>
    </source>
</reference>
<organism evidence="3">
    <name type="scientific">Photinus pyralis</name>
    <name type="common">Common eastern firefly</name>
    <name type="synonym">Lampyris pyralis</name>
    <dbReference type="NCBI Taxonomy" id="7054"/>
    <lineage>
        <taxon>Eukaryota</taxon>
        <taxon>Metazoa</taxon>
        <taxon>Ecdysozoa</taxon>
        <taxon>Arthropoda</taxon>
        <taxon>Hexapoda</taxon>
        <taxon>Insecta</taxon>
        <taxon>Pterygota</taxon>
        <taxon>Neoptera</taxon>
        <taxon>Endopterygota</taxon>
        <taxon>Coleoptera</taxon>
        <taxon>Polyphaga</taxon>
        <taxon>Elateriformia</taxon>
        <taxon>Elateroidea</taxon>
        <taxon>Lampyridae</taxon>
        <taxon>Lampyrinae</taxon>
        <taxon>Photinus</taxon>
    </lineage>
</organism>